<dbReference type="PANTHER" id="PTHR10953">
    <property type="entry name" value="UBIQUITIN-ACTIVATING ENZYME E1"/>
    <property type="match status" value="1"/>
</dbReference>
<reference evidence="2 3" key="1">
    <citation type="submission" date="2023-01" db="EMBL/GenBank/DDBJ databases">
        <title>Bacillus changyiensis sp. nov., isolated from a coastal deposit.</title>
        <authorList>
            <person name="Xiao G."/>
            <person name="Lai Q."/>
            <person name="Hu Z."/>
            <person name="Shao Z."/>
        </authorList>
    </citation>
    <scope>NUCLEOTIDE SEQUENCE [LARGE SCALE GENOMIC DNA]</scope>
    <source>
        <strain evidence="2 3">CLL-7-23</strain>
    </source>
</reference>
<comment type="caution">
    <text evidence="2">The sequence shown here is derived from an EMBL/GenBank/DDBJ whole genome shotgun (WGS) entry which is preliminary data.</text>
</comment>
<evidence type="ECO:0000313" key="3">
    <source>
        <dbReference type="Proteomes" id="UP001211894"/>
    </source>
</evidence>
<keyword evidence="2" id="KW-0808">Transferase</keyword>
<dbReference type="Pfam" id="PF00899">
    <property type="entry name" value="ThiF"/>
    <property type="match status" value="1"/>
</dbReference>
<evidence type="ECO:0000259" key="1">
    <source>
        <dbReference type="Pfam" id="PF00899"/>
    </source>
</evidence>
<dbReference type="GO" id="GO:0016779">
    <property type="term" value="F:nucleotidyltransferase activity"/>
    <property type="evidence" value="ECO:0007669"/>
    <property type="project" value="UniProtKB-KW"/>
</dbReference>
<dbReference type="EMBL" id="JAQKAB010000003">
    <property type="protein sequence ID" value="MDA7026124.1"/>
    <property type="molecule type" value="Genomic_DNA"/>
</dbReference>
<dbReference type="InterPro" id="IPR045886">
    <property type="entry name" value="ThiF/MoeB/HesA"/>
</dbReference>
<name>A0ABT4X1G1_9BACI</name>
<accession>A0ABT4X1G1</accession>
<protein>
    <submittedName>
        <fullName evidence="2">ThiF family adenylyltransferase</fullName>
    </submittedName>
</protein>
<dbReference type="CDD" id="cd00757">
    <property type="entry name" value="ThiF_MoeB_HesA_family"/>
    <property type="match status" value="1"/>
</dbReference>
<sequence length="344" mass="37796">MNDRYSRQERFRPIGSEGQIKLKRAHVLVVGAGALGSASAEMLVRAGVGSLTIVDRDYVEASNLQRQQLYTEDDVNDHLPKAAAAEKRLRLINHSVEVKGIVTDVTAEKILDLAEGVSLIIDAVDNFETRLIVNDAAVKLGIPFLYGACVASYGITYTVIPKKTPCLHCLLGHFSTNDLTCDTSGIISPVVQQVSALQVTDALKLLTGHKITGMIRSFDLWTNERAEIHADLLKDQACPTCVTQTFPFLSILNETKAAVLCGRETVQIRAAGEKPPALKELATRFRKAGLHVVGNPYLVSCKLEDCKLVIFRDGRAFIHGLNDVNRAKTIYHKWIGRSAKHENI</sequence>
<keyword evidence="3" id="KW-1185">Reference proteome</keyword>
<gene>
    <name evidence="2" type="ORF">PJ311_05775</name>
</gene>
<dbReference type="PANTHER" id="PTHR10953:SF102">
    <property type="entry name" value="ADENYLYLTRANSFERASE AND SULFURTRANSFERASE MOCS3"/>
    <property type="match status" value="1"/>
</dbReference>
<dbReference type="Proteomes" id="UP001211894">
    <property type="component" value="Unassembled WGS sequence"/>
</dbReference>
<dbReference type="Gene3D" id="3.40.50.720">
    <property type="entry name" value="NAD(P)-binding Rossmann-like Domain"/>
    <property type="match status" value="1"/>
</dbReference>
<dbReference type="InterPro" id="IPR000594">
    <property type="entry name" value="ThiF_NAD_FAD-bd"/>
</dbReference>
<dbReference type="SUPFAM" id="SSF69572">
    <property type="entry name" value="Activating enzymes of the ubiquitin-like proteins"/>
    <property type="match status" value="1"/>
</dbReference>
<dbReference type="InterPro" id="IPR035985">
    <property type="entry name" value="Ubiquitin-activating_enz"/>
</dbReference>
<feature type="domain" description="THIF-type NAD/FAD binding fold" evidence="1">
    <location>
        <begin position="5"/>
        <end position="239"/>
    </location>
</feature>
<keyword evidence="2" id="KW-0548">Nucleotidyltransferase</keyword>
<evidence type="ECO:0000313" key="2">
    <source>
        <dbReference type="EMBL" id="MDA7026124.1"/>
    </source>
</evidence>
<organism evidence="2 3">
    <name type="scientific">Bacillus changyiensis</name>
    <dbReference type="NCBI Taxonomy" id="3004103"/>
    <lineage>
        <taxon>Bacteria</taxon>
        <taxon>Bacillati</taxon>
        <taxon>Bacillota</taxon>
        <taxon>Bacilli</taxon>
        <taxon>Bacillales</taxon>
        <taxon>Bacillaceae</taxon>
        <taxon>Bacillus</taxon>
    </lineage>
</organism>
<proteinExistence type="predicted"/>
<dbReference type="RefSeq" id="WP_271339973.1">
    <property type="nucleotide sequence ID" value="NZ_JAQKAB010000003.1"/>
</dbReference>